<proteinExistence type="predicted"/>
<dbReference type="Pfam" id="PF17836">
    <property type="entry name" value="PglD_N"/>
    <property type="match status" value="1"/>
</dbReference>
<dbReference type="EMBL" id="JAUSTW010000003">
    <property type="protein sequence ID" value="MDQ0198780.1"/>
    <property type="molecule type" value="Genomic_DNA"/>
</dbReference>
<feature type="domain" description="PglD N-terminal" evidence="3">
    <location>
        <begin position="2"/>
        <end position="81"/>
    </location>
</feature>
<dbReference type="Proteomes" id="UP001224122">
    <property type="component" value="Unassembled WGS sequence"/>
</dbReference>
<dbReference type="InterPro" id="IPR041561">
    <property type="entry name" value="PglD_N"/>
</dbReference>
<protein>
    <submittedName>
        <fullName evidence="4">Acetyltransferase EpsM</fullName>
        <ecNumber evidence="4">2.3.1.-</ecNumber>
    </submittedName>
</protein>
<name>A0ABT9XU07_9BACI</name>
<evidence type="ECO:0000259" key="3">
    <source>
        <dbReference type="Pfam" id="PF17836"/>
    </source>
</evidence>
<dbReference type="PANTHER" id="PTHR43300">
    <property type="entry name" value="ACETYLTRANSFERASE"/>
    <property type="match status" value="1"/>
</dbReference>
<organism evidence="4 5">
    <name type="scientific">Neobacillus ginsengisoli</name>
    <dbReference type="NCBI Taxonomy" id="904295"/>
    <lineage>
        <taxon>Bacteria</taxon>
        <taxon>Bacillati</taxon>
        <taxon>Bacillota</taxon>
        <taxon>Bacilli</taxon>
        <taxon>Bacillales</taxon>
        <taxon>Bacillaceae</taxon>
        <taxon>Neobacillus</taxon>
    </lineage>
</organism>
<keyword evidence="2" id="KW-0677">Repeat</keyword>
<evidence type="ECO:0000313" key="4">
    <source>
        <dbReference type="EMBL" id="MDQ0198780.1"/>
    </source>
</evidence>
<dbReference type="PROSITE" id="PS00101">
    <property type="entry name" value="HEXAPEP_TRANSFERASES"/>
    <property type="match status" value="1"/>
</dbReference>
<dbReference type="SUPFAM" id="SSF51161">
    <property type="entry name" value="Trimeric LpxA-like enzymes"/>
    <property type="match status" value="1"/>
</dbReference>
<dbReference type="GO" id="GO:0016746">
    <property type="term" value="F:acyltransferase activity"/>
    <property type="evidence" value="ECO:0007669"/>
    <property type="project" value="UniProtKB-KW"/>
</dbReference>
<comment type="caution">
    <text evidence="4">The sequence shown here is derived from an EMBL/GenBank/DDBJ whole genome shotgun (WGS) entry which is preliminary data.</text>
</comment>
<sequence>MKIAVIGRGGHSKVICDMILSDEKNEIVGFLDDKYEQVSLIENAFCGPIKSAKRMIEYIKDIKFVIAIGDNKVRELIAQRLKIPDEYYVTLIHNSAEISPSARIGKGTVVMPYTVINADTEIGLHSIINTGSVIEHDCKAGNYVHVCPSATLTGAVHLENGAFIGAGATIIPNIKIGEWSIIGAGATVINHIPSFCMAVGVPAKIFKVNEGGGEYIAQYNV</sequence>
<gene>
    <name evidence="4" type="ORF">J2S10_001938</name>
</gene>
<dbReference type="CDD" id="cd03360">
    <property type="entry name" value="LbH_AT_putative"/>
    <property type="match status" value="1"/>
</dbReference>
<dbReference type="InterPro" id="IPR001451">
    <property type="entry name" value="Hexapep"/>
</dbReference>
<dbReference type="InterPro" id="IPR018357">
    <property type="entry name" value="Hexapep_transf_CS"/>
</dbReference>
<dbReference type="Pfam" id="PF00132">
    <property type="entry name" value="Hexapep"/>
    <property type="match status" value="1"/>
</dbReference>
<keyword evidence="4" id="KW-0012">Acyltransferase</keyword>
<keyword evidence="5" id="KW-1185">Reference proteome</keyword>
<evidence type="ECO:0000313" key="5">
    <source>
        <dbReference type="Proteomes" id="UP001224122"/>
    </source>
</evidence>
<evidence type="ECO:0000256" key="2">
    <source>
        <dbReference type="ARBA" id="ARBA00022737"/>
    </source>
</evidence>
<dbReference type="PANTHER" id="PTHR43300:SF7">
    <property type="entry name" value="UDP-N-ACETYLBACILLOSAMINE N-ACETYLTRANSFERASE"/>
    <property type="match status" value="1"/>
</dbReference>
<dbReference type="InterPro" id="IPR011004">
    <property type="entry name" value="Trimer_LpxA-like_sf"/>
</dbReference>
<dbReference type="EC" id="2.3.1.-" evidence="4"/>
<dbReference type="InterPro" id="IPR020019">
    <property type="entry name" value="AcTrfase_PglD-like"/>
</dbReference>
<evidence type="ECO:0000256" key="1">
    <source>
        <dbReference type="ARBA" id="ARBA00022679"/>
    </source>
</evidence>
<keyword evidence="1 4" id="KW-0808">Transferase</keyword>
<dbReference type="Gene3D" id="2.160.10.10">
    <property type="entry name" value="Hexapeptide repeat proteins"/>
    <property type="match status" value="1"/>
</dbReference>
<dbReference type="Gene3D" id="3.40.50.20">
    <property type="match status" value="1"/>
</dbReference>
<accession>A0ABT9XU07</accession>
<dbReference type="InterPro" id="IPR050179">
    <property type="entry name" value="Trans_hexapeptide_repeat"/>
</dbReference>
<reference evidence="4 5" key="1">
    <citation type="submission" date="2023-07" db="EMBL/GenBank/DDBJ databases">
        <title>Genomic Encyclopedia of Type Strains, Phase IV (KMG-IV): sequencing the most valuable type-strain genomes for metagenomic binning, comparative biology and taxonomic classification.</title>
        <authorList>
            <person name="Goeker M."/>
        </authorList>
    </citation>
    <scope>NUCLEOTIDE SEQUENCE [LARGE SCALE GENOMIC DNA]</scope>
    <source>
        <strain evidence="4 5">DSM 27594</strain>
    </source>
</reference>
<dbReference type="NCBIfam" id="TIGR03570">
    <property type="entry name" value="NeuD_NnaD"/>
    <property type="match status" value="1"/>
</dbReference>
<dbReference type="RefSeq" id="WP_307407016.1">
    <property type="nucleotide sequence ID" value="NZ_JAUSTW010000003.1"/>
</dbReference>